<dbReference type="Proteomes" id="UP000198372">
    <property type="component" value="Unassembled WGS sequence"/>
</dbReference>
<dbReference type="AlphaFoldDB" id="A0A238FAJ5"/>
<name>A0A238FAJ5_9BASI</name>
<accession>A0A238FAJ5</accession>
<dbReference type="EMBL" id="FMSP01000004">
    <property type="protein sequence ID" value="SCV69043.1"/>
    <property type="molecule type" value="Genomic_DNA"/>
</dbReference>
<evidence type="ECO:0000313" key="1">
    <source>
        <dbReference type="EMBL" id="SCV69043.1"/>
    </source>
</evidence>
<gene>
    <name evidence="1" type="ORF">BQ2448_2063</name>
</gene>
<keyword evidence="2" id="KW-1185">Reference proteome</keyword>
<proteinExistence type="predicted"/>
<evidence type="ECO:0000313" key="2">
    <source>
        <dbReference type="Proteomes" id="UP000198372"/>
    </source>
</evidence>
<sequence>MGRRPHGPNREPSQPATAHARLYDVAVLRDIELSDTELGSLLFLIESTQDDPGPTKDEQINYIRTWAFTLEELAAVVMLWAAEGISIPTAWSSFLGSDTPPNTMAYIRYLGETRGKAAHTRFVENFPHGTMGALQRLASRVRSSRHLA</sequence>
<organism evidence="1 2">
    <name type="scientific">Microbotryum intermedium</name>
    <dbReference type="NCBI Taxonomy" id="269621"/>
    <lineage>
        <taxon>Eukaryota</taxon>
        <taxon>Fungi</taxon>
        <taxon>Dikarya</taxon>
        <taxon>Basidiomycota</taxon>
        <taxon>Pucciniomycotina</taxon>
        <taxon>Microbotryomycetes</taxon>
        <taxon>Microbotryales</taxon>
        <taxon>Microbotryaceae</taxon>
        <taxon>Microbotryum</taxon>
    </lineage>
</organism>
<protein>
    <submittedName>
        <fullName evidence="1">BQ2448_2063 protein</fullName>
    </submittedName>
</protein>
<reference evidence="2" key="1">
    <citation type="submission" date="2016-09" db="EMBL/GenBank/DDBJ databases">
        <authorList>
            <person name="Jeantristanb JTB J.-T."/>
            <person name="Ricardo R."/>
        </authorList>
    </citation>
    <scope>NUCLEOTIDE SEQUENCE [LARGE SCALE GENOMIC DNA]</scope>
</reference>